<feature type="compositionally biased region" description="Acidic residues" evidence="1">
    <location>
        <begin position="59"/>
        <end position="70"/>
    </location>
</feature>
<reference evidence="2 3" key="1">
    <citation type="journal article" date="2019" name="Nat. Ecol. Evol.">
        <title>Megaphylogeny resolves global patterns of mushroom evolution.</title>
        <authorList>
            <person name="Varga T."/>
            <person name="Krizsan K."/>
            <person name="Foldi C."/>
            <person name="Dima B."/>
            <person name="Sanchez-Garcia M."/>
            <person name="Sanchez-Ramirez S."/>
            <person name="Szollosi G.J."/>
            <person name="Szarkandi J.G."/>
            <person name="Papp V."/>
            <person name="Albert L."/>
            <person name="Andreopoulos W."/>
            <person name="Angelini C."/>
            <person name="Antonin V."/>
            <person name="Barry K.W."/>
            <person name="Bougher N.L."/>
            <person name="Buchanan P."/>
            <person name="Buyck B."/>
            <person name="Bense V."/>
            <person name="Catcheside P."/>
            <person name="Chovatia M."/>
            <person name="Cooper J."/>
            <person name="Damon W."/>
            <person name="Desjardin D."/>
            <person name="Finy P."/>
            <person name="Geml J."/>
            <person name="Haridas S."/>
            <person name="Hughes K."/>
            <person name="Justo A."/>
            <person name="Karasinski D."/>
            <person name="Kautmanova I."/>
            <person name="Kiss B."/>
            <person name="Kocsube S."/>
            <person name="Kotiranta H."/>
            <person name="LaButti K.M."/>
            <person name="Lechner B.E."/>
            <person name="Liimatainen K."/>
            <person name="Lipzen A."/>
            <person name="Lukacs Z."/>
            <person name="Mihaltcheva S."/>
            <person name="Morgado L.N."/>
            <person name="Niskanen T."/>
            <person name="Noordeloos M.E."/>
            <person name="Ohm R.A."/>
            <person name="Ortiz-Santana B."/>
            <person name="Ovrebo C."/>
            <person name="Racz N."/>
            <person name="Riley R."/>
            <person name="Savchenko A."/>
            <person name="Shiryaev A."/>
            <person name="Soop K."/>
            <person name="Spirin V."/>
            <person name="Szebenyi C."/>
            <person name="Tomsovsky M."/>
            <person name="Tulloss R.E."/>
            <person name="Uehling J."/>
            <person name="Grigoriev I.V."/>
            <person name="Vagvolgyi C."/>
            <person name="Papp T."/>
            <person name="Martin F.M."/>
            <person name="Miettinen O."/>
            <person name="Hibbett D.S."/>
            <person name="Nagy L.G."/>
        </authorList>
    </citation>
    <scope>NUCLEOTIDE SEQUENCE [LARGE SCALE GENOMIC DNA]</scope>
    <source>
        <strain evidence="2 3">CBS 309.79</strain>
    </source>
</reference>
<proteinExistence type="predicted"/>
<name>A0A5C3QHD7_9AGAR</name>
<feature type="compositionally biased region" description="Low complexity" evidence="1">
    <location>
        <begin position="1"/>
        <end position="14"/>
    </location>
</feature>
<evidence type="ECO:0000313" key="3">
    <source>
        <dbReference type="Proteomes" id="UP000305067"/>
    </source>
</evidence>
<accession>A0A5C3QHD7</accession>
<dbReference type="Proteomes" id="UP000305067">
    <property type="component" value="Unassembled WGS sequence"/>
</dbReference>
<feature type="region of interest" description="Disordered" evidence="1">
    <location>
        <begin position="1"/>
        <end position="204"/>
    </location>
</feature>
<evidence type="ECO:0000313" key="2">
    <source>
        <dbReference type="EMBL" id="TFL00897.1"/>
    </source>
</evidence>
<sequence>MASNPTHTAAVVPTPAAPNPSLKHTRTPSPAPTSTPAHTPGPLKRAKPLASLPPRDPDDGLETGGEDDCDLSLAVHGLGTAGRLKGGMHGGAVRREEHEDEEDRLSEPGSQERHEDELVEEELVLTRLVPTQSGSNTQRSTPSSDGSFLVFDIFSPNKINRKAPNRESRKAFGLQVSSPPPRPLTPGYTASSFDWTPRDTLGGG</sequence>
<gene>
    <name evidence="2" type="ORF">BDV98DRAFT_98956</name>
</gene>
<feature type="compositionally biased region" description="Polar residues" evidence="1">
    <location>
        <begin position="130"/>
        <end position="146"/>
    </location>
</feature>
<organism evidence="2 3">
    <name type="scientific">Pterulicium gracile</name>
    <dbReference type="NCBI Taxonomy" id="1884261"/>
    <lineage>
        <taxon>Eukaryota</taxon>
        <taxon>Fungi</taxon>
        <taxon>Dikarya</taxon>
        <taxon>Basidiomycota</taxon>
        <taxon>Agaricomycotina</taxon>
        <taxon>Agaricomycetes</taxon>
        <taxon>Agaricomycetidae</taxon>
        <taxon>Agaricales</taxon>
        <taxon>Pleurotineae</taxon>
        <taxon>Pterulaceae</taxon>
        <taxon>Pterulicium</taxon>
    </lineage>
</organism>
<keyword evidence="3" id="KW-1185">Reference proteome</keyword>
<dbReference type="AlphaFoldDB" id="A0A5C3QHD7"/>
<dbReference type="EMBL" id="ML178827">
    <property type="protein sequence ID" value="TFL00897.1"/>
    <property type="molecule type" value="Genomic_DNA"/>
</dbReference>
<evidence type="ECO:0000256" key="1">
    <source>
        <dbReference type="SAM" id="MobiDB-lite"/>
    </source>
</evidence>
<protein>
    <submittedName>
        <fullName evidence="2">Uncharacterized protein</fullName>
    </submittedName>
</protein>